<feature type="transmembrane region" description="Helical" evidence="7">
    <location>
        <begin position="419"/>
        <end position="440"/>
    </location>
</feature>
<feature type="transmembrane region" description="Helical" evidence="7">
    <location>
        <begin position="318"/>
        <end position="337"/>
    </location>
</feature>
<dbReference type="InterPro" id="IPR011011">
    <property type="entry name" value="Znf_FYVE_PHD"/>
</dbReference>
<dbReference type="SMART" id="SM00456">
    <property type="entry name" value="WW"/>
    <property type="match status" value="2"/>
</dbReference>
<protein>
    <submittedName>
        <fullName evidence="10">Uncharacterized protein</fullName>
    </submittedName>
</protein>
<dbReference type="Gene3D" id="3.30.40.10">
    <property type="entry name" value="Zinc/RING finger domain, C3HC4 (zinc finger)"/>
    <property type="match status" value="1"/>
</dbReference>
<dbReference type="PROSITE" id="PS50178">
    <property type="entry name" value="ZF_FYVE"/>
    <property type="match status" value="1"/>
</dbReference>
<feature type="domain" description="WW" evidence="8">
    <location>
        <begin position="495"/>
        <end position="528"/>
    </location>
</feature>
<dbReference type="SMART" id="SM00064">
    <property type="entry name" value="FYVE"/>
    <property type="match status" value="1"/>
</dbReference>
<keyword evidence="7" id="KW-0472">Membrane</keyword>
<evidence type="ECO:0000256" key="5">
    <source>
        <dbReference type="PROSITE-ProRule" id="PRU00091"/>
    </source>
</evidence>
<evidence type="ECO:0000259" key="9">
    <source>
        <dbReference type="PROSITE" id="PS50178"/>
    </source>
</evidence>
<organism evidence="10 11">
    <name type="scientific">Pythium insidiosum</name>
    <name type="common">Pythiosis disease agent</name>
    <dbReference type="NCBI Taxonomy" id="114742"/>
    <lineage>
        <taxon>Eukaryota</taxon>
        <taxon>Sar</taxon>
        <taxon>Stramenopiles</taxon>
        <taxon>Oomycota</taxon>
        <taxon>Peronosporomycetes</taxon>
        <taxon>Pythiales</taxon>
        <taxon>Pythiaceae</taxon>
        <taxon>Pythium</taxon>
    </lineage>
</organism>
<dbReference type="GO" id="GO:0008270">
    <property type="term" value="F:zinc ion binding"/>
    <property type="evidence" value="ECO:0007669"/>
    <property type="project" value="UniProtKB-KW"/>
</dbReference>
<dbReference type="InterPro" id="IPR001202">
    <property type="entry name" value="WW_dom"/>
</dbReference>
<feature type="transmembrane region" description="Helical" evidence="7">
    <location>
        <begin position="189"/>
        <end position="211"/>
    </location>
</feature>
<dbReference type="Pfam" id="PF01363">
    <property type="entry name" value="FYVE"/>
    <property type="match status" value="1"/>
</dbReference>
<feature type="compositionally biased region" description="Low complexity" evidence="6">
    <location>
        <begin position="744"/>
        <end position="753"/>
    </location>
</feature>
<evidence type="ECO:0000256" key="4">
    <source>
        <dbReference type="ARBA" id="ARBA00022833"/>
    </source>
</evidence>
<evidence type="ECO:0000256" key="3">
    <source>
        <dbReference type="ARBA" id="ARBA00022771"/>
    </source>
</evidence>
<dbReference type="InterPro" id="IPR013083">
    <property type="entry name" value="Znf_RING/FYVE/PHD"/>
</dbReference>
<feature type="transmembrane region" description="Helical" evidence="7">
    <location>
        <begin position="358"/>
        <end position="376"/>
    </location>
</feature>
<dbReference type="CDD" id="cd00201">
    <property type="entry name" value="WW"/>
    <property type="match status" value="2"/>
</dbReference>
<proteinExistence type="inferred from homology"/>
<dbReference type="PROSITE" id="PS01159">
    <property type="entry name" value="WW_DOMAIN_1"/>
    <property type="match status" value="2"/>
</dbReference>
<dbReference type="InterPro" id="IPR011989">
    <property type="entry name" value="ARM-like"/>
</dbReference>
<evidence type="ECO:0000256" key="2">
    <source>
        <dbReference type="ARBA" id="ARBA00022723"/>
    </source>
</evidence>
<dbReference type="InterPro" id="IPR000306">
    <property type="entry name" value="Znf_FYVE"/>
</dbReference>
<dbReference type="CDD" id="cd00065">
    <property type="entry name" value="FYVE_like_SF"/>
    <property type="match status" value="1"/>
</dbReference>
<evidence type="ECO:0000313" key="10">
    <source>
        <dbReference type="EMBL" id="KAJ0395030.1"/>
    </source>
</evidence>
<evidence type="ECO:0000256" key="7">
    <source>
        <dbReference type="SAM" id="Phobius"/>
    </source>
</evidence>
<dbReference type="Proteomes" id="UP001209570">
    <property type="component" value="Unassembled WGS sequence"/>
</dbReference>
<name>A0AAD5LDR9_PYTIN</name>
<evidence type="ECO:0000313" key="11">
    <source>
        <dbReference type="Proteomes" id="UP001209570"/>
    </source>
</evidence>
<feature type="compositionally biased region" description="Low complexity" evidence="6">
    <location>
        <begin position="547"/>
        <end position="562"/>
    </location>
</feature>
<comment type="similarity">
    <text evidence="1">Belongs to the multi antimicrobial extrusion (MATE) (TC 2.A.66.1) family.</text>
</comment>
<dbReference type="SMART" id="SM00185">
    <property type="entry name" value="ARM"/>
    <property type="match status" value="5"/>
</dbReference>
<feature type="domain" description="FYVE-type" evidence="9">
    <location>
        <begin position="780"/>
        <end position="842"/>
    </location>
</feature>
<dbReference type="GO" id="GO:0016020">
    <property type="term" value="C:membrane"/>
    <property type="evidence" value="ECO:0007669"/>
    <property type="project" value="InterPro"/>
</dbReference>
<keyword evidence="3 5" id="KW-0863">Zinc-finger</keyword>
<dbReference type="NCBIfam" id="TIGR00797">
    <property type="entry name" value="matE"/>
    <property type="match status" value="1"/>
</dbReference>
<dbReference type="InterPro" id="IPR036020">
    <property type="entry name" value="WW_dom_sf"/>
</dbReference>
<dbReference type="GO" id="GO:0042910">
    <property type="term" value="F:xenobiotic transmembrane transporter activity"/>
    <property type="evidence" value="ECO:0007669"/>
    <property type="project" value="InterPro"/>
</dbReference>
<sequence length="2256" mass="245998">MPSTRHEFRELMAIALPSTVSTYCFFAISITELSVMGHLGVDQLAAVAFSQMSMDFSTLVLMQGFNAGLNALCSQAFGAKNYHLLGQYAQLTAFMVTLVCVPMALLWWNLGELLVLAGVQPHVATYARLYCRVSILGLWPRSMFQVLSIYYQAQQIVVPTTCINVLTVALNFVLTMGLTYGSFGLPSLGFVGCPIGTAIALGVRLVVYVYYMNVYKKLHRRCPWRWNWSFLDPKAIRMVLSVGFPLAAGNLFENAQFQTMALFAAKIGEVQLGTHNSMMELFFFATSPIYGVVNGAVTRMGGHLGADKAEAARGIAEIAAICIVVLSVVNGISMVLFRTQLGHIFSDNPAVIDSFRQVASLGAIAYLVLAFFYYSMCVLQAQARPQPVMIAFFTGAWVVGVPSAYYLGLGGAEKSFVGIWIGMLAGYTVTSAIGFHAAAFRTDWQEQARLAVKRSKKKKAAKPGSGWECVQDAQGRVFYVNHVTRETSWHLPTDEPLPPGWQELKDASGRVYFVDHNTRTTTWIDPRARPLSNRQPSVGGASTPHRAASTSSGGAGSLKGASNVVPSPAPIPVSDDASDGFGRLDDVDESDMTIGFPSHMDDRDMTIGFPSHLRDNPETSQSFGDMDDRDMTIGFPSHLRTTKPEHELDAEDESDEFESVDDPDDRDMTIGFPSHLQKKPDATGRSSGDLGSVDDVDQRDQTIGFPAHLRNDRSSDAVRTANAGRKSDEQISRVKPSVISGPNASESSSSAAWRRSDSRGSALARTKAFTTYAPVIGTEDTTQPNCTHCSTRFGVLRRRHNCRLCGCTFCADCASNRAKLPIAGPGYDQPVPVCLRCNRNLQANEFISIVGLRRLLSDPSVRSVDKREQLEQLASTLNEARDETASGMGRHRVAQLNDVDAAGGIASFCQLLETDTDDLQAGALEVLTKLMSLEISAGDEVPAGEAFAASGACNAVVRMMGSKVMELQTGSMPRPMVVKAALRLVVHLARSQACQHALRRAGAGARLCEILSPDSVAPIEVRAEAARCLKQYVTENSANITELAELDGIRLLCRLLGDFETTTARISVESTSSVSDPIEVAVESILSTLCECLTVLDLNFSARGRRMMQIPVESVPSFVSVLQRGGRHSRMLSFQVLTQVLEDPSFVSAAAEQKELLSELKHLLDDEQDCSVASQILMGLCSTPPLEDENAKVHHGVLRALYDLGVLELVVQKLKACVVGPRHFVGEVNFQKNLIGIIKCFTDDSGPYVEQVCEWDCVPALSAFLLSRKTSLIPMTAQALMNLCEYKPAIFNELADGQASDFFLRLLQTPPDENRYSGLRYFQALHETGRMLPNGVLDKLFLLASGRDGKLRANTLNLLGDITGIPSVEDIGRPEPEEADPDRIKLIHRFREIVSAPACFGSLMSVVSSDENFDTRVNALKCLRIAVDGGFDVIVKLIDQGLLRGICSSLRRLSDDDVDPKLTRVGVGILQLLQLILISSVSHVATLVGDHVKSVVVAVTEYLVAHPGNLVDGIGVIRVFIGHRVWKDCFLAEYAVESGATGLQLLQAVMGMIPSLISVLRQIGRDNTKEMRAFEDSFLVLDEFVQELSTPAVINLIISAGVHVALLELLKTHNNEDAPVVHRVLQVIQTLIRTRRIRLLVLEAGPALTALVDIYHETSADFGRLEGQQKAIAKLAGGLMIQLSSDPLEFRKVLFDHRGVLPVTIIDNLLSRHEELAATAEEIVANLVESDFATCPLWVDLVETASIERLFRVMVAVKRPSVRITAARKVTEVVNAHPEALSSSLSPLESSTLMTMFLDLLVDLDQRTSVIGILAVALLLSYGQKLDDEQMRRIATDGAVSLIYWMQKGTVRHQENAISILFDGLLPSPAVLDTFFQQLQQPPAPRDSVFLRVVSEQMMEMKLSDNADGIVKRCSLLTRFFRTTELASLPAGDSDLLRDVTKHLLELLSDETERLNVRIGFDAVVTMLQNSSMMAALDGNDVLVELRTTLDAHSTQAVDSSLYSVDAMASMVNAYLYLDALHTSQPLVDLVVHIIVTTVEFEKHVDLSGSVLLLAKVCSNHGSREALYDHRAQCVTLSSTSQLSTMKCVNCGQLVSSKLTSQWTSEQKSPSTEENAIVCQICTKTLYVPPGVDPTDVQCPNCGEAPAFKPPSAAASRQRNGSEPPAPDARDPASTPAPLPDMKDTKVVSCGHCNKHLIVKSSATAVKCPRCQGVSKLSSNTTQEVMRCQNCNTLLSLPAGAKAYKCMNCLHTTRLS</sequence>
<feature type="transmembrane region" description="Helical" evidence="7">
    <location>
        <begin position="91"/>
        <end position="110"/>
    </location>
</feature>
<gene>
    <name evidence="10" type="ORF">P43SY_003243</name>
</gene>
<keyword evidence="4" id="KW-0862">Zinc</keyword>
<feature type="transmembrane region" description="Helical" evidence="7">
    <location>
        <begin position="388"/>
        <end position="407"/>
    </location>
</feature>
<keyword evidence="7" id="KW-1133">Transmembrane helix</keyword>
<dbReference type="SUPFAM" id="SSF51045">
    <property type="entry name" value="WW domain"/>
    <property type="match status" value="2"/>
</dbReference>
<evidence type="ECO:0000259" key="8">
    <source>
        <dbReference type="PROSITE" id="PS50020"/>
    </source>
</evidence>
<dbReference type="PANTHER" id="PTHR11206">
    <property type="entry name" value="MULTIDRUG RESISTANCE PROTEIN"/>
    <property type="match status" value="1"/>
</dbReference>
<evidence type="ECO:0000256" key="6">
    <source>
        <dbReference type="SAM" id="MobiDB-lite"/>
    </source>
</evidence>
<evidence type="ECO:0000256" key="1">
    <source>
        <dbReference type="ARBA" id="ARBA00010199"/>
    </source>
</evidence>
<feature type="region of interest" description="Disordered" evidence="6">
    <location>
        <begin position="634"/>
        <end position="757"/>
    </location>
</feature>
<dbReference type="EMBL" id="JAKCXM010000368">
    <property type="protein sequence ID" value="KAJ0395030.1"/>
    <property type="molecule type" value="Genomic_DNA"/>
</dbReference>
<dbReference type="SUPFAM" id="SSF48371">
    <property type="entry name" value="ARM repeat"/>
    <property type="match status" value="2"/>
</dbReference>
<dbReference type="InterPro" id="IPR017455">
    <property type="entry name" value="Znf_FYVE-rel"/>
</dbReference>
<feature type="compositionally biased region" description="Acidic residues" evidence="6">
    <location>
        <begin position="648"/>
        <end position="665"/>
    </location>
</feature>
<feature type="transmembrane region" description="Helical" evidence="7">
    <location>
        <begin position="12"/>
        <end position="36"/>
    </location>
</feature>
<feature type="transmembrane region" description="Helical" evidence="7">
    <location>
        <begin position="163"/>
        <end position="183"/>
    </location>
</feature>
<dbReference type="SUPFAM" id="SSF57903">
    <property type="entry name" value="FYVE/PHD zinc finger"/>
    <property type="match status" value="1"/>
</dbReference>
<keyword evidence="2" id="KW-0479">Metal-binding</keyword>
<dbReference type="InterPro" id="IPR002528">
    <property type="entry name" value="MATE_fam"/>
</dbReference>
<keyword evidence="7" id="KW-0812">Transmembrane</keyword>
<feature type="transmembrane region" description="Helical" evidence="7">
    <location>
        <begin position="281"/>
        <end position="298"/>
    </location>
</feature>
<dbReference type="InterPro" id="IPR000225">
    <property type="entry name" value="Armadillo"/>
</dbReference>
<accession>A0AAD5LDR9</accession>
<comment type="caution">
    <text evidence="10">The sequence shown here is derived from an EMBL/GenBank/DDBJ whole genome shotgun (WGS) entry which is preliminary data.</text>
</comment>
<reference evidence="10" key="1">
    <citation type="submission" date="2021-12" db="EMBL/GenBank/DDBJ databases">
        <title>Prjna785345.</title>
        <authorList>
            <person name="Rujirawat T."/>
            <person name="Krajaejun T."/>
        </authorList>
    </citation>
    <scope>NUCLEOTIDE SEQUENCE</scope>
    <source>
        <strain evidence="10">Pi057C3</strain>
    </source>
</reference>
<dbReference type="Pfam" id="PF00397">
    <property type="entry name" value="WW"/>
    <property type="match status" value="2"/>
</dbReference>
<feature type="region of interest" description="Disordered" evidence="6">
    <location>
        <begin position="527"/>
        <end position="573"/>
    </location>
</feature>
<feature type="domain" description="WW" evidence="8">
    <location>
        <begin position="465"/>
        <end position="494"/>
    </location>
</feature>
<dbReference type="Gene3D" id="1.25.10.10">
    <property type="entry name" value="Leucine-rich Repeat Variant"/>
    <property type="match status" value="3"/>
</dbReference>
<dbReference type="Pfam" id="PF01554">
    <property type="entry name" value="MatE"/>
    <property type="match status" value="2"/>
</dbReference>
<dbReference type="InterPro" id="IPR016024">
    <property type="entry name" value="ARM-type_fold"/>
</dbReference>
<feature type="region of interest" description="Disordered" evidence="6">
    <location>
        <begin position="2150"/>
        <end position="2181"/>
    </location>
</feature>
<dbReference type="GO" id="GO:0015297">
    <property type="term" value="F:antiporter activity"/>
    <property type="evidence" value="ECO:0007669"/>
    <property type="project" value="InterPro"/>
</dbReference>
<dbReference type="PROSITE" id="PS50020">
    <property type="entry name" value="WW_DOMAIN_2"/>
    <property type="match status" value="2"/>
</dbReference>
<dbReference type="Gene3D" id="2.20.70.10">
    <property type="match status" value="2"/>
</dbReference>
<keyword evidence="11" id="KW-1185">Reference proteome</keyword>